<proteinExistence type="predicted"/>
<evidence type="ECO:0000313" key="1">
    <source>
        <dbReference type="EMBL" id="QJA73005.1"/>
    </source>
</evidence>
<dbReference type="EMBL" id="MT142720">
    <property type="protein sequence ID" value="QJA87614.1"/>
    <property type="molecule type" value="Genomic_DNA"/>
</dbReference>
<dbReference type="EMBL" id="MT141995">
    <property type="protein sequence ID" value="QJA73005.1"/>
    <property type="molecule type" value="Genomic_DNA"/>
</dbReference>
<accession>A0A6M3L1T8</accession>
<reference evidence="2" key="1">
    <citation type="submission" date="2020-03" db="EMBL/GenBank/DDBJ databases">
        <title>The deep terrestrial virosphere.</title>
        <authorList>
            <person name="Holmfeldt K."/>
            <person name="Nilsson E."/>
            <person name="Simone D."/>
            <person name="Lopez-Fernandez M."/>
            <person name="Wu X."/>
            <person name="de Brujin I."/>
            <person name="Lundin D."/>
            <person name="Andersson A."/>
            <person name="Bertilsson S."/>
            <person name="Dopson M."/>
        </authorList>
    </citation>
    <scope>NUCLEOTIDE SEQUENCE</scope>
    <source>
        <strain evidence="1">MM415A02528</strain>
        <strain evidence="2">MM415B02940</strain>
    </source>
</reference>
<gene>
    <name evidence="1" type="ORF">MM415A02528_0002</name>
    <name evidence="2" type="ORF">MM415B02940_0014</name>
</gene>
<dbReference type="AlphaFoldDB" id="A0A6M3L1T8"/>
<evidence type="ECO:0000313" key="2">
    <source>
        <dbReference type="EMBL" id="QJA87614.1"/>
    </source>
</evidence>
<sequence length="111" mass="12741">MNTETIIYISRKLGWTLDEIGKLTPEQISELLTELYYQESVEEYRRQNSVANILAAIYNTIPRKRGSKALKASDFLSGKPPERFVEKTIEELARDKGIKFPKEKDESTSKG</sequence>
<organism evidence="2">
    <name type="scientific">viral metagenome</name>
    <dbReference type="NCBI Taxonomy" id="1070528"/>
    <lineage>
        <taxon>unclassified sequences</taxon>
        <taxon>metagenomes</taxon>
        <taxon>organismal metagenomes</taxon>
    </lineage>
</organism>
<protein>
    <submittedName>
        <fullName evidence="2">Uncharacterized protein</fullName>
    </submittedName>
</protein>
<name>A0A6M3L1T8_9ZZZZ</name>